<protein>
    <recommendedName>
        <fullName evidence="1">Metallo-beta-lactamase domain-containing protein</fullName>
    </recommendedName>
</protein>
<dbReference type="SUPFAM" id="SSF56281">
    <property type="entry name" value="Metallo-hydrolase/oxidoreductase"/>
    <property type="match status" value="1"/>
</dbReference>
<name>X1NAN4_9ZZZZ</name>
<feature type="non-terminal residue" evidence="2">
    <location>
        <position position="116"/>
    </location>
</feature>
<feature type="domain" description="Metallo-beta-lactamase" evidence="1">
    <location>
        <begin position="10"/>
        <end position="91"/>
    </location>
</feature>
<dbReference type="PANTHER" id="PTHR43084">
    <property type="entry name" value="PERSULFIDE DIOXYGENASE ETHE1"/>
    <property type="match status" value="1"/>
</dbReference>
<comment type="caution">
    <text evidence="2">The sequence shown here is derived from an EMBL/GenBank/DDBJ whole genome shotgun (WGS) entry which is preliminary data.</text>
</comment>
<dbReference type="Gene3D" id="3.60.15.10">
    <property type="entry name" value="Ribonuclease Z/Hydroxyacylglutathione hydrolase-like"/>
    <property type="match status" value="1"/>
</dbReference>
<evidence type="ECO:0000313" key="2">
    <source>
        <dbReference type="EMBL" id="GAI15709.1"/>
    </source>
</evidence>
<organism evidence="2">
    <name type="scientific">marine sediment metagenome</name>
    <dbReference type="NCBI Taxonomy" id="412755"/>
    <lineage>
        <taxon>unclassified sequences</taxon>
        <taxon>metagenomes</taxon>
        <taxon>ecological metagenomes</taxon>
    </lineage>
</organism>
<evidence type="ECO:0000259" key="1">
    <source>
        <dbReference type="Pfam" id="PF00753"/>
    </source>
</evidence>
<proteinExistence type="predicted"/>
<dbReference type="PANTHER" id="PTHR43084:SF1">
    <property type="entry name" value="PERSULFIDE DIOXYGENASE ETHE1, MITOCHONDRIAL"/>
    <property type="match status" value="1"/>
</dbReference>
<gene>
    <name evidence="2" type="ORF">S06H3_09390</name>
</gene>
<dbReference type="GO" id="GO:0070813">
    <property type="term" value="P:hydrogen sulfide metabolic process"/>
    <property type="evidence" value="ECO:0007669"/>
    <property type="project" value="TreeGrafter"/>
</dbReference>
<dbReference type="EMBL" id="BARV01004130">
    <property type="protein sequence ID" value="GAI15709.1"/>
    <property type="molecule type" value="Genomic_DNA"/>
</dbReference>
<sequence>MYKEARFPFDIGVEDGQILNVGTLKLKIIYTPGHSQDCICIMVENKLITGDTLFVGKVGGTGSDETARAQYQSLHKKILILDEKVEVYPGHDSGIRTSSTIGYEKKNNPFLLQNSF</sequence>
<dbReference type="GO" id="GO:0006749">
    <property type="term" value="P:glutathione metabolic process"/>
    <property type="evidence" value="ECO:0007669"/>
    <property type="project" value="TreeGrafter"/>
</dbReference>
<dbReference type="InterPro" id="IPR036866">
    <property type="entry name" value="RibonucZ/Hydroxyglut_hydro"/>
</dbReference>
<dbReference type="InterPro" id="IPR051682">
    <property type="entry name" value="Mito_Persulfide_Diox"/>
</dbReference>
<reference evidence="2" key="1">
    <citation type="journal article" date="2014" name="Front. Microbiol.">
        <title>High frequency of phylogenetically diverse reductive dehalogenase-homologous genes in deep subseafloor sedimentary metagenomes.</title>
        <authorList>
            <person name="Kawai M."/>
            <person name="Futagami T."/>
            <person name="Toyoda A."/>
            <person name="Takaki Y."/>
            <person name="Nishi S."/>
            <person name="Hori S."/>
            <person name="Arai W."/>
            <person name="Tsubouchi T."/>
            <person name="Morono Y."/>
            <person name="Uchiyama I."/>
            <person name="Ito T."/>
            <person name="Fujiyama A."/>
            <person name="Inagaki F."/>
            <person name="Takami H."/>
        </authorList>
    </citation>
    <scope>NUCLEOTIDE SEQUENCE</scope>
    <source>
        <strain evidence="2">Expedition CK06-06</strain>
    </source>
</reference>
<dbReference type="GO" id="GO:0050313">
    <property type="term" value="F:sulfur dioxygenase activity"/>
    <property type="evidence" value="ECO:0007669"/>
    <property type="project" value="TreeGrafter"/>
</dbReference>
<dbReference type="InterPro" id="IPR001279">
    <property type="entry name" value="Metallo-B-lactamas"/>
</dbReference>
<dbReference type="AlphaFoldDB" id="X1NAN4"/>
<accession>X1NAN4</accession>
<dbReference type="Pfam" id="PF00753">
    <property type="entry name" value="Lactamase_B"/>
    <property type="match status" value="1"/>
</dbReference>